<gene>
    <name evidence="2" type="primary">I1RE76</name>
</gene>
<keyword evidence="1" id="KW-0812">Transmembrane</keyword>
<reference evidence="2" key="1">
    <citation type="submission" date="2019-10" db="EMBL/GenBank/DDBJ databases">
        <authorList>
            <person name="Nor Muhammad N."/>
        </authorList>
    </citation>
    <scope>NUCLEOTIDE SEQUENCE</scope>
</reference>
<keyword evidence="1" id="KW-0472">Membrane</keyword>
<name>A0A5K1JUS6_9APHY</name>
<feature type="transmembrane region" description="Helical" evidence="1">
    <location>
        <begin position="200"/>
        <end position="223"/>
    </location>
</feature>
<sequence length="226" mass="23335">MAVRPAPVVVDYIVVPGTCGSRAFILLPPPSPFSSPASGRPALCASASQPLAVSRSFTTAPPHYDALSACLPPRSLGLLRRTWSVLLVLILLSRNGADSMPYGYPVLADLNITIGGQNITAAAFLNTNDTIRTVQCNSNCTNAMSAVTISVFDLLPSSITNATPSATAYTTACGNINATVGTALKLSLPADWDGPFGQGLTIGTTVIALGVAFFMGLFSIAVVNSM</sequence>
<keyword evidence="2" id="KW-0396">Initiation factor</keyword>
<protein>
    <submittedName>
        <fullName evidence="2">Eukaryotic translation initiation factor 5A (eIF-5A)</fullName>
    </submittedName>
</protein>
<dbReference type="AlphaFoldDB" id="A0A5K1JUS6"/>
<dbReference type="EMBL" id="LR725157">
    <property type="protein sequence ID" value="VWO95849.1"/>
    <property type="molecule type" value="Genomic_DNA"/>
</dbReference>
<proteinExistence type="predicted"/>
<keyword evidence="2" id="KW-0648">Protein biosynthesis</keyword>
<evidence type="ECO:0000313" key="2">
    <source>
        <dbReference type="EMBL" id="VWO95849.1"/>
    </source>
</evidence>
<keyword evidence="1" id="KW-1133">Transmembrane helix</keyword>
<evidence type="ECO:0000256" key="1">
    <source>
        <dbReference type="SAM" id="Phobius"/>
    </source>
</evidence>
<organism evidence="2">
    <name type="scientific">Ganoderma boninense</name>
    <dbReference type="NCBI Taxonomy" id="34458"/>
    <lineage>
        <taxon>Eukaryota</taxon>
        <taxon>Fungi</taxon>
        <taxon>Dikarya</taxon>
        <taxon>Basidiomycota</taxon>
        <taxon>Agaricomycotina</taxon>
        <taxon>Agaricomycetes</taxon>
        <taxon>Polyporales</taxon>
        <taxon>Polyporaceae</taxon>
        <taxon>Ganoderma</taxon>
    </lineage>
</organism>
<accession>A0A5K1JUS6</accession>
<dbReference type="GO" id="GO:0003743">
    <property type="term" value="F:translation initiation factor activity"/>
    <property type="evidence" value="ECO:0007669"/>
    <property type="project" value="UniProtKB-KW"/>
</dbReference>